<feature type="compositionally biased region" description="Low complexity" evidence="1">
    <location>
        <begin position="438"/>
        <end position="448"/>
    </location>
</feature>
<dbReference type="Proteomes" id="UP000697998">
    <property type="component" value="Unassembled WGS sequence"/>
</dbReference>
<feature type="compositionally biased region" description="Basic residues" evidence="1">
    <location>
        <begin position="512"/>
        <end position="529"/>
    </location>
</feature>
<name>A0A935Q1E2_9PROT</name>
<feature type="region of interest" description="Disordered" evidence="1">
    <location>
        <begin position="433"/>
        <end position="532"/>
    </location>
</feature>
<organism evidence="3 4">
    <name type="scientific">Candidatus Accumulibacter proximus</name>
    <dbReference type="NCBI Taxonomy" id="2954385"/>
    <lineage>
        <taxon>Bacteria</taxon>
        <taxon>Pseudomonadati</taxon>
        <taxon>Pseudomonadota</taxon>
        <taxon>Betaproteobacteria</taxon>
        <taxon>Candidatus Accumulibacter</taxon>
    </lineage>
</organism>
<keyword evidence="2" id="KW-0472">Membrane</keyword>
<accession>A0A935Q1E2</accession>
<dbReference type="EMBL" id="JADJMH010000014">
    <property type="protein sequence ID" value="MBK7675781.1"/>
    <property type="molecule type" value="Genomic_DNA"/>
</dbReference>
<sequence>MSAPAQLLAAQDLLLHLTVNGRMPASKAELERWLAPVFCSNPDEQERFPRLYREWLAPLDGPASSSDGTPDTAGKPGGESPPPPDWRRIRRRLAYLAAALLLAGGPVASWFGWDYYLKERTLQGSVAGDHGAIGGATIRFVSRDGEETKTCQQTGGNGASSCAYHRSDLPAMLDVAAKDYLSQSQTIESPPETRIDFLLQRVPPRQPPPPDGAAATPVATLVPPPAIQTPVPPPQPPAAPLLPATVRVALALLAIGALWWWLWSVYRRGNTRRAVLDRFPAGTAAERYRLHRRWAGGLPRLFAGRELRDALRELRRHRSVVSRQLDAAATVEATVSQRGRFTPVYGRRRAAPEYLVLVDRRSGRDQQARLLDELLARLRRDGVYLDCWDFNGDPRLCWKSTGEVRFVGPADLAGLYPEHALLVFSGVRTACSNRCPARSSTGSTPSRTGRGERSSLPNRPSRWPIASTRWSRPVSPSCQPRLPGCSPLRWRTNRRVPTTTPGPGPIRSAWRAPRRAGSTRHRRSPRMSKRFAPSCGAISARWATSGWLPARFTRRCAGK</sequence>
<evidence type="ECO:0000256" key="1">
    <source>
        <dbReference type="SAM" id="MobiDB-lite"/>
    </source>
</evidence>
<feature type="compositionally biased region" description="Polar residues" evidence="1">
    <location>
        <begin position="468"/>
        <end position="478"/>
    </location>
</feature>
<comment type="caution">
    <text evidence="3">The sequence shown here is derived from an EMBL/GenBank/DDBJ whole genome shotgun (WGS) entry which is preliminary data.</text>
</comment>
<feature type="transmembrane region" description="Helical" evidence="2">
    <location>
        <begin position="93"/>
        <end position="113"/>
    </location>
</feature>
<protein>
    <submittedName>
        <fullName evidence="3">Uncharacterized protein</fullName>
    </submittedName>
</protein>
<evidence type="ECO:0000313" key="3">
    <source>
        <dbReference type="EMBL" id="MBK7675781.1"/>
    </source>
</evidence>
<proteinExistence type="predicted"/>
<feature type="transmembrane region" description="Helical" evidence="2">
    <location>
        <begin position="244"/>
        <end position="263"/>
    </location>
</feature>
<gene>
    <name evidence="3" type="ORF">IPJ27_14070</name>
</gene>
<dbReference type="AlphaFoldDB" id="A0A935Q1E2"/>
<keyword evidence="2" id="KW-0812">Transmembrane</keyword>
<reference evidence="3 4" key="1">
    <citation type="submission" date="2020-10" db="EMBL/GenBank/DDBJ databases">
        <title>Connecting structure to function with the recovery of over 1000 high-quality activated sludge metagenome-assembled genomes encoding full-length rRNA genes using long-read sequencing.</title>
        <authorList>
            <person name="Singleton C.M."/>
            <person name="Petriglieri F."/>
            <person name="Kristensen J.M."/>
            <person name="Kirkegaard R.H."/>
            <person name="Michaelsen T.Y."/>
            <person name="Andersen M.H."/>
            <person name="Karst S.M."/>
            <person name="Dueholm M.S."/>
            <person name="Nielsen P.H."/>
            <person name="Albertsen M."/>
        </authorList>
    </citation>
    <scope>NUCLEOTIDE SEQUENCE [LARGE SCALE GENOMIC DNA]</scope>
    <source>
        <strain evidence="3">EsbW_18-Q3-R4-48_BATAC.285</strain>
    </source>
</reference>
<evidence type="ECO:0000313" key="4">
    <source>
        <dbReference type="Proteomes" id="UP000697998"/>
    </source>
</evidence>
<evidence type="ECO:0000256" key="2">
    <source>
        <dbReference type="SAM" id="Phobius"/>
    </source>
</evidence>
<feature type="region of interest" description="Disordered" evidence="1">
    <location>
        <begin position="59"/>
        <end position="86"/>
    </location>
</feature>
<keyword evidence="2" id="KW-1133">Transmembrane helix</keyword>